<protein>
    <submittedName>
        <fullName evidence="11">Cytochrome-c peroxidase</fullName>
    </submittedName>
</protein>
<feature type="domain" description="Cytochrome c" evidence="10">
    <location>
        <begin position="50"/>
        <end position="152"/>
    </location>
</feature>
<feature type="binding site" description="covalent" evidence="8">
    <location>
        <position position="75"/>
    </location>
    <ligand>
        <name>heme c</name>
        <dbReference type="ChEBI" id="CHEBI:61717"/>
        <label>1</label>
    </ligand>
</feature>
<dbReference type="Pfam" id="PF03150">
    <property type="entry name" value="CCP_MauG"/>
    <property type="match status" value="1"/>
</dbReference>
<feature type="binding site" description="axial binding residue" evidence="9">
    <location>
        <position position="219"/>
    </location>
    <ligand>
        <name>heme c</name>
        <dbReference type="ChEBI" id="CHEBI:61717"/>
        <label>2</label>
    </ligand>
    <ligandPart>
        <name>Fe</name>
        <dbReference type="ChEBI" id="CHEBI:18248"/>
    </ligandPart>
</feature>
<keyword evidence="2 8" id="KW-0349">Heme</keyword>
<dbReference type="InterPro" id="IPR009056">
    <property type="entry name" value="Cyt_c-like_dom"/>
</dbReference>
<dbReference type="Proteomes" id="UP000585050">
    <property type="component" value="Unassembled WGS sequence"/>
</dbReference>
<evidence type="ECO:0000256" key="5">
    <source>
        <dbReference type="ARBA" id="ARBA00022764"/>
    </source>
</evidence>
<dbReference type="PIRSF" id="PIRSF000294">
    <property type="entry name" value="Cytochrome-c_peroxidase"/>
    <property type="match status" value="1"/>
</dbReference>
<keyword evidence="4" id="KW-0732">Signal</keyword>
<feature type="binding site" description="axial binding residue" evidence="9">
    <location>
        <position position="76"/>
    </location>
    <ligand>
        <name>heme c</name>
        <dbReference type="ChEBI" id="CHEBI:61717"/>
        <label>1</label>
    </ligand>
    <ligandPart>
        <name>Fe</name>
        <dbReference type="ChEBI" id="CHEBI:18248"/>
    </ligandPart>
</feature>
<evidence type="ECO:0000259" key="10">
    <source>
        <dbReference type="PROSITE" id="PS51007"/>
    </source>
</evidence>
<evidence type="ECO:0000256" key="1">
    <source>
        <dbReference type="ARBA" id="ARBA00004418"/>
    </source>
</evidence>
<evidence type="ECO:0000256" key="8">
    <source>
        <dbReference type="PIRSR" id="PIRSR000294-1"/>
    </source>
</evidence>
<evidence type="ECO:0000256" key="6">
    <source>
        <dbReference type="ARBA" id="ARBA00023002"/>
    </source>
</evidence>
<keyword evidence="6" id="KW-0560">Oxidoreductase</keyword>
<accession>A0A7X8SHR1</accession>
<dbReference type="GO" id="GO:0020037">
    <property type="term" value="F:heme binding"/>
    <property type="evidence" value="ECO:0007669"/>
    <property type="project" value="InterPro"/>
</dbReference>
<feature type="binding site" description="covalent" evidence="8">
    <location>
        <position position="215"/>
    </location>
    <ligand>
        <name>heme c</name>
        <dbReference type="ChEBI" id="CHEBI:61717"/>
        <label>2</label>
    </ligand>
</feature>
<dbReference type="InterPro" id="IPR026259">
    <property type="entry name" value="MauG/Cytc_peroxidase"/>
</dbReference>
<dbReference type="EMBL" id="JABAIL010000001">
    <property type="protein sequence ID" value="NLR90474.1"/>
    <property type="molecule type" value="Genomic_DNA"/>
</dbReference>
<reference evidence="11 12" key="1">
    <citation type="submission" date="2020-04" db="EMBL/GenBank/DDBJ databases">
        <title>Flammeovirga sp. SR4, a novel species isolated from seawater.</title>
        <authorList>
            <person name="Wang X."/>
        </authorList>
    </citation>
    <scope>NUCLEOTIDE SEQUENCE [LARGE SCALE GENOMIC DNA]</scope>
    <source>
        <strain evidence="11 12">SR4</strain>
    </source>
</reference>
<feature type="binding site" description="covalent" evidence="8">
    <location>
        <position position="72"/>
    </location>
    <ligand>
        <name>heme c</name>
        <dbReference type="ChEBI" id="CHEBI:61717"/>
        <label>1</label>
    </ligand>
</feature>
<proteinExistence type="predicted"/>
<keyword evidence="11" id="KW-0575">Peroxidase</keyword>
<dbReference type="PANTHER" id="PTHR30600">
    <property type="entry name" value="CYTOCHROME C PEROXIDASE-RELATED"/>
    <property type="match status" value="1"/>
</dbReference>
<dbReference type="InterPro" id="IPR051395">
    <property type="entry name" value="Cytochrome_c_Peroxidase/MauG"/>
</dbReference>
<dbReference type="PROSITE" id="PS51007">
    <property type="entry name" value="CYTC"/>
    <property type="match status" value="2"/>
</dbReference>
<dbReference type="Gene3D" id="1.10.760.10">
    <property type="entry name" value="Cytochrome c-like domain"/>
    <property type="match status" value="2"/>
</dbReference>
<dbReference type="GO" id="GO:0009055">
    <property type="term" value="F:electron transfer activity"/>
    <property type="evidence" value="ECO:0007669"/>
    <property type="project" value="InterPro"/>
</dbReference>
<sequence length="338" mass="38238">MERYYCTVILLSVCSLIFEACDSSEKSKSQASVISYENIPAPERNSMKEDRVALGKLLFHDTNLSKGKNISCGTCHLSAYNFGENVAVSHNGASGKKLHRNTPPLINIAWAKGWFWEGGAKNIESLIYGPLLHENEMSADLKEVVNYLNASQEYKERFTSAYGIQEIKSAHLVRALAQYCRSLISNQSNYDLQLQGKYQFTPLEKEGQIAFNNHCSSCHTPPFFTDFDYHNNGLDTVFSDTLEGLFQGRARITLKEEDMGKYKTPTLRNIFASAPYMHDGRFKDIEDVFDHYEKGILISKSTDSTLINGIPLKENDKKSIKAFLWTLMDSSFLQTDII</sequence>
<evidence type="ECO:0000313" key="11">
    <source>
        <dbReference type="EMBL" id="NLR90474.1"/>
    </source>
</evidence>
<evidence type="ECO:0000313" key="12">
    <source>
        <dbReference type="Proteomes" id="UP000585050"/>
    </source>
</evidence>
<dbReference type="AlphaFoldDB" id="A0A7X8SHR1"/>
<evidence type="ECO:0000256" key="9">
    <source>
        <dbReference type="PIRSR" id="PIRSR000294-2"/>
    </source>
</evidence>
<dbReference type="RefSeq" id="WP_168881174.1">
    <property type="nucleotide sequence ID" value="NZ_JABAIL010000001.1"/>
</dbReference>
<dbReference type="InterPro" id="IPR036909">
    <property type="entry name" value="Cyt_c-like_dom_sf"/>
</dbReference>
<evidence type="ECO:0000256" key="4">
    <source>
        <dbReference type="ARBA" id="ARBA00022729"/>
    </source>
</evidence>
<comment type="subcellular location">
    <subcellularLocation>
        <location evidence="1">Periplasm</location>
    </subcellularLocation>
</comment>
<dbReference type="PANTHER" id="PTHR30600:SF10">
    <property type="entry name" value="BLL6722 PROTEIN"/>
    <property type="match status" value="1"/>
</dbReference>
<name>A0A7X8SHR1_9BACT</name>
<evidence type="ECO:0000256" key="3">
    <source>
        <dbReference type="ARBA" id="ARBA00022723"/>
    </source>
</evidence>
<organism evidence="11 12">
    <name type="scientific">Flammeovirga agarivorans</name>
    <dbReference type="NCBI Taxonomy" id="2726742"/>
    <lineage>
        <taxon>Bacteria</taxon>
        <taxon>Pseudomonadati</taxon>
        <taxon>Bacteroidota</taxon>
        <taxon>Cytophagia</taxon>
        <taxon>Cytophagales</taxon>
        <taxon>Flammeovirgaceae</taxon>
        <taxon>Flammeovirga</taxon>
    </lineage>
</organism>
<feature type="binding site" description="covalent" evidence="8">
    <location>
        <position position="218"/>
    </location>
    <ligand>
        <name>heme c</name>
        <dbReference type="ChEBI" id="CHEBI:61717"/>
        <label>2</label>
    </ligand>
</feature>
<dbReference type="InterPro" id="IPR004852">
    <property type="entry name" value="Di-haem_cyt_c_peroxidsae"/>
</dbReference>
<evidence type="ECO:0000256" key="7">
    <source>
        <dbReference type="ARBA" id="ARBA00023004"/>
    </source>
</evidence>
<keyword evidence="5" id="KW-0574">Periplasm</keyword>
<dbReference type="GO" id="GO:0042597">
    <property type="term" value="C:periplasmic space"/>
    <property type="evidence" value="ECO:0007669"/>
    <property type="project" value="UniProtKB-SubCell"/>
</dbReference>
<keyword evidence="3 9" id="KW-0479">Metal-binding</keyword>
<dbReference type="GO" id="GO:0046872">
    <property type="term" value="F:metal ion binding"/>
    <property type="evidence" value="ECO:0007669"/>
    <property type="project" value="UniProtKB-KW"/>
</dbReference>
<comment type="caution">
    <text evidence="11">The sequence shown here is derived from an EMBL/GenBank/DDBJ whole genome shotgun (WGS) entry which is preliminary data.</text>
</comment>
<feature type="domain" description="Cytochrome c" evidence="10">
    <location>
        <begin position="202"/>
        <end position="328"/>
    </location>
</feature>
<keyword evidence="12" id="KW-1185">Reference proteome</keyword>
<dbReference type="SUPFAM" id="SSF46626">
    <property type="entry name" value="Cytochrome c"/>
    <property type="match status" value="2"/>
</dbReference>
<gene>
    <name evidence="11" type="ORF">HGP29_04615</name>
</gene>
<dbReference type="GO" id="GO:0004130">
    <property type="term" value="F:cytochrome-c peroxidase activity"/>
    <property type="evidence" value="ECO:0007669"/>
    <property type="project" value="TreeGrafter"/>
</dbReference>
<keyword evidence="7 9" id="KW-0408">Iron</keyword>
<evidence type="ECO:0000256" key="2">
    <source>
        <dbReference type="ARBA" id="ARBA00022617"/>
    </source>
</evidence>
<comment type="PTM">
    <text evidence="8">Binds 2 heme groups per subunit.</text>
</comment>
<comment type="cofactor">
    <cofactor evidence="8">
        <name>heme</name>
        <dbReference type="ChEBI" id="CHEBI:30413"/>
    </cofactor>
    <text evidence="8">Binds 2 heme groups.</text>
</comment>